<evidence type="ECO:0000313" key="2">
    <source>
        <dbReference type="Proteomes" id="UP000257127"/>
    </source>
</evidence>
<dbReference type="RefSeq" id="WP_116879893.1">
    <property type="nucleotide sequence ID" value="NZ_QURB01000002.1"/>
</dbReference>
<comment type="caution">
    <text evidence="1">The sequence shown here is derived from an EMBL/GenBank/DDBJ whole genome shotgun (WGS) entry which is preliminary data.</text>
</comment>
<sequence length="200" mass="22788">MKNNIIHYCNIKDGSVSVNGKSLYVNTVEKDFLSFIKTVYKQFDLAYPKFYKMDPLCKLSIVAASILLENTGSEIDPNMALVLSNKSSCIDIDRKHQETISQEADSYASPANFVYTLPNIALGEISIKYKLQSENSFFIFEYFNPKFLIDYTNSLIDLGKSNRVLSGWVEVNENNYNAFLFIVEKSDGIELTQKNLIKLK</sequence>
<dbReference type="AlphaFoldDB" id="A0A3E1EZD4"/>
<proteinExistence type="predicted"/>
<dbReference type="EMBL" id="QURB01000002">
    <property type="protein sequence ID" value="RFC54914.1"/>
    <property type="molecule type" value="Genomic_DNA"/>
</dbReference>
<dbReference type="Proteomes" id="UP000257127">
    <property type="component" value="Unassembled WGS sequence"/>
</dbReference>
<name>A0A3E1EZD4_9FLAO</name>
<accession>A0A3E1EZD4</accession>
<evidence type="ECO:0000313" key="1">
    <source>
        <dbReference type="EMBL" id="RFC54914.1"/>
    </source>
</evidence>
<keyword evidence="2" id="KW-1185">Reference proteome</keyword>
<organism evidence="1 2">
    <name type="scientific">Brumimicrobium aurantiacum</name>
    <dbReference type="NCBI Taxonomy" id="1737063"/>
    <lineage>
        <taxon>Bacteria</taxon>
        <taxon>Pseudomonadati</taxon>
        <taxon>Bacteroidota</taxon>
        <taxon>Flavobacteriia</taxon>
        <taxon>Flavobacteriales</taxon>
        <taxon>Crocinitomicaceae</taxon>
        <taxon>Brumimicrobium</taxon>
    </lineage>
</organism>
<dbReference type="OrthoDB" id="1071350at2"/>
<gene>
    <name evidence="1" type="ORF">DXU93_03575</name>
</gene>
<reference evidence="1 2" key="1">
    <citation type="submission" date="2018-08" db="EMBL/GenBank/DDBJ databases">
        <title>The draft genome squence of Brumimicrobium sp. N62.</title>
        <authorList>
            <person name="Du Z.-J."/>
            <person name="Luo H.-R."/>
        </authorList>
    </citation>
    <scope>NUCLEOTIDE SEQUENCE [LARGE SCALE GENOMIC DNA]</scope>
    <source>
        <strain evidence="1 2">N62</strain>
    </source>
</reference>
<protein>
    <submittedName>
        <fullName evidence="1">3-oxoacyl-ACP synthase</fullName>
    </submittedName>
</protein>